<evidence type="ECO:0000259" key="1">
    <source>
        <dbReference type="Pfam" id="PF00534"/>
    </source>
</evidence>
<gene>
    <name evidence="3" type="ORF">N5A56_011360</name>
</gene>
<proteinExistence type="predicted"/>
<dbReference type="GO" id="GO:0016757">
    <property type="term" value="F:glycosyltransferase activity"/>
    <property type="evidence" value="ECO:0007669"/>
    <property type="project" value="UniProtKB-KW"/>
</dbReference>
<dbReference type="Proteomes" id="UP001151478">
    <property type="component" value="Unassembled WGS sequence"/>
</dbReference>
<keyword evidence="3" id="KW-0808">Transferase</keyword>
<sequence>MKQYEKNILYILSSYNRFTGTPKKTLDLIEYSEHNSFLYVYSNAYHEEFKENFVKVCNKVFEGNFGRNIFKHFKTLLRIIDENEIEVIQTQFFFGELIAGLVKLFRPKVKLIVTFEGSMSHSFVKRLIQKLVYSKVHTFIYISNYVKKEKESVFPRLLKANTVIIYNGTSKLKVDELEPKWSRKTFNILSVSSLITIKNLNILIDMMHLLSLGHHRDIHLYIAGNGVQKNELKEKVKEYELEEFVHFLGRQKK</sequence>
<evidence type="ECO:0000313" key="3">
    <source>
        <dbReference type="EMBL" id="MDD7914976.1"/>
    </source>
</evidence>
<evidence type="ECO:0000313" key="4">
    <source>
        <dbReference type="Proteomes" id="UP001151478"/>
    </source>
</evidence>
<feature type="domain" description="Glycosyl transferase family 1" evidence="1">
    <location>
        <begin position="184"/>
        <end position="252"/>
    </location>
</feature>
<dbReference type="InterPro" id="IPR028098">
    <property type="entry name" value="Glyco_trans_4-like_N"/>
</dbReference>
<keyword evidence="4" id="KW-1185">Reference proteome</keyword>
<reference evidence="3" key="1">
    <citation type="submission" date="2023-02" db="EMBL/GenBank/DDBJ databases">
        <title>Polaribacter ponticola sp. nov., isolated from seawater.</title>
        <authorList>
            <person name="Baek J.H."/>
            <person name="Kim J.M."/>
            <person name="Choi D.G."/>
            <person name="Jeon C.O."/>
        </authorList>
    </citation>
    <scope>NUCLEOTIDE SEQUENCE</scope>
    <source>
        <strain evidence="3">MSW5</strain>
    </source>
</reference>
<dbReference type="Pfam" id="PF13439">
    <property type="entry name" value="Glyco_transf_4"/>
    <property type="match status" value="1"/>
</dbReference>
<comment type="caution">
    <text evidence="3">The sequence shown here is derived from an EMBL/GenBank/DDBJ whole genome shotgun (WGS) entry which is preliminary data.</text>
</comment>
<evidence type="ECO:0000259" key="2">
    <source>
        <dbReference type="Pfam" id="PF13439"/>
    </source>
</evidence>
<dbReference type="Pfam" id="PF00534">
    <property type="entry name" value="Glycos_transf_1"/>
    <property type="match status" value="1"/>
</dbReference>
<dbReference type="SUPFAM" id="SSF53756">
    <property type="entry name" value="UDP-Glycosyltransferase/glycogen phosphorylase"/>
    <property type="match status" value="1"/>
</dbReference>
<dbReference type="EC" id="2.4.-.-" evidence="3"/>
<feature type="domain" description="Glycosyltransferase subfamily 4-like N-terminal" evidence="2">
    <location>
        <begin position="44"/>
        <end position="168"/>
    </location>
</feature>
<protein>
    <submittedName>
        <fullName evidence="3">Glycosyltransferase</fullName>
        <ecNumber evidence="3">2.4.-.-</ecNumber>
    </submittedName>
</protein>
<organism evidence="3 4">
    <name type="scientific">Polaribacter ponticola</name>
    <dbReference type="NCBI Taxonomy" id="2978475"/>
    <lineage>
        <taxon>Bacteria</taxon>
        <taxon>Pseudomonadati</taxon>
        <taxon>Bacteroidota</taxon>
        <taxon>Flavobacteriia</taxon>
        <taxon>Flavobacteriales</taxon>
        <taxon>Flavobacteriaceae</taxon>
    </lineage>
</organism>
<keyword evidence="3" id="KW-0328">Glycosyltransferase</keyword>
<dbReference type="InterPro" id="IPR001296">
    <property type="entry name" value="Glyco_trans_1"/>
</dbReference>
<dbReference type="EMBL" id="JAOSLC020000003">
    <property type="protein sequence ID" value="MDD7914976.1"/>
    <property type="molecule type" value="Genomic_DNA"/>
</dbReference>
<accession>A0ABT5SA40</accession>
<name>A0ABT5SA40_9FLAO</name>
<dbReference type="Gene3D" id="3.40.50.2000">
    <property type="entry name" value="Glycogen Phosphorylase B"/>
    <property type="match status" value="2"/>
</dbReference>